<evidence type="ECO:0000256" key="3">
    <source>
        <dbReference type="ARBA" id="ARBA00022722"/>
    </source>
</evidence>
<organism evidence="10 11">
    <name type="scientific">Microbulbifer pacificus</name>
    <dbReference type="NCBI Taxonomy" id="407164"/>
    <lineage>
        <taxon>Bacteria</taxon>
        <taxon>Pseudomonadati</taxon>
        <taxon>Pseudomonadota</taxon>
        <taxon>Gammaproteobacteria</taxon>
        <taxon>Cellvibrionales</taxon>
        <taxon>Microbulbiferaceae</taxon>
        <taxon>Microbulbifer</taxon>
    </lineage>
</organism>
<evidence type="ECO:0000256" key="1">
    <source>
        <dbReference type="ARBA" id="ARBA00002663"/>
    </source>
</evidence>
<keyword evidence="3 7" id="KW-0540">Nuclease</keyword>
<dbReference type="HAMAP" id="MF_00227">
    <property type="entry name" value="RNase_P"/>
    <property type="match status" value="1"/>
</dbReference>
<keyword evidence="11" id="KW-1185">Reference proteome</keyword>
<evidence type="ECO:0000256" key="8">
    <source>
        <dbReference type="NCBIfam" id="TIGR00188"/>
    </source>
</evidence>
<reference evidence="10 11" key="1">
    <citation type="submission" date="2023-10" db="EMBL/GenBank/DDBJ databases">
        <title>Description of Microbulbifer bruguierae sp. nov., isolated from the sediments of mangrove plant Bruguiera sexangula and comparative genomic analyses of the genus Microbulbifer.</title>
        <authorList>
            <person name="Long M."/>
        </authorList>
    </citation>
    <scope>NUCLEOTIDE SEQUENCE [LARGE SCALE GENOMIC DNA]</scope>
    <source>
        <strain evidence="10 11">SPO729</strain>
    </source>
</reference>
<accession>A0AAU0MVA7</accession>
<dbReference type="AlphaFoldDB" id="A0AAU0MVA7"/>
<sequence length="171" mass="19133">MQCPRSDFAFAKPLRLLNAAQYRAVFDSAPVRAAQPQFLILARPNELGHPRLGLVIAKKHVRNATDRNRIKRIARETFRLQQHQLYPLDAVVLARAGAGDLDKDALAKIFNKLWRRLDQRARNPQPEQQAQQRPPRAPRGKGRKGSGNKNTAEQPTQSPHSAGTGHQESGS</sequence>
<comment type="subunit">
    <text evidence="7">Consists of a catalytic RNA component (M1 or rnpB) and a protein subunit.</text>
</comment>
<dbReference type="InterPro" id="IPR020568">
    <property type="entry name" value="Ribosomal_Su5_D2-typ_SF"/>
</dbReference>
<name>A0AAU0MVA7_9GAMM</name>
<gene>
    <name evidence="7 10" type="primary">rnpA</name>
    <name evidence="10" type="ORF">R5R33_09485</name>
</gene>
<evidence type="ECO:0000313" key="11">
    <source>
        <dbReference type="Proteomes" id="UP001302477"/>
    </source>
</evidence>
<dbReference type="EMBL" id="CP137555">
    <property type="protein sequence ID" value="WOX03972.1"/>
    <property type="molecule type" value="Genomic_DNA"/>
</dbReference>
<evidence type="ECO:0000256" key="7">
    <source>
        <dbReference type="HAMAP-Rule" id="MF_00227"/>
    </source>
</evidence>
<dbReference type="KEGG" id="mpaf:R5R33_09485"/>
<dbReference type="GO" id="GO:0042781">
    <property type="term" value="F:3'-tRNA processing endoribonuclease activity"/>
    <property type="evidence" value="ECO:0007669"/>
    <property type="project" value="TreeGrafter"/>
</dbReference>
<evidence type="ECO:0000256" key="5">
    <source>
        <dbReference type="ARBA" id="ARBA00022801"/>
    </source>
</evidence>
<dbReference type="InterPro" id="IPR000100">
    <property type="entry name" value="RNase_P"/>
</dbReference>
<keyword evidence="6 7" id="KW-0694">RNA-binding</keyword>
<dbReference type="PANTHER" id="PTHR33992">
    <property type="entry name" value="RIBONUCLEASE P PROTEIN COMPONENT"/>
    <property type="match status" value="1"/>
</dbReference>
<evidence type="ECO:0000313" key="10">
    <source>
        <dbReference type="EMBL" id="WOX03972.1"/>
    </source>
</evidence>
<dbReference type="GO" id="GO:0000049">
    <property type="term" value="F:tRNA binding"/>
    <property type="evidence" value="ECO:0007669"/>
    <property type="project" value="UniProtKB-UniRule"/>
</dbReference>
<evidence type="ECO:0000256" key="2">
    <source>
        <dbReference type="ARBA" id="ARBA00022694"/>
    </source>
</evidence>
<dbReference type="Pfam" id="PF00825">
    <property type="entry name" value="Ribonuclease_P"/>
    <property type="match status" value="1"/>
</dbReference>
<dbReference type="SUPFAM" id="SSF54211">
    <property type="entry name" value="Ribosomal protein S5 domain 2-like"/>
    <property type="match status" value="1"/>
</dbReference>
<keyword evidence="4 7" id="KW-0255">Endonuclease</keyword>
<dbReference type="EC" id="3.1.26.5" evidence="7 8"/>
<dbReference type="Gene3D" id="3.30.230.10">
    <property type="match status" value="1"/>
</dbReference>
<dbReference type="RefSeq" id="WP_318952456.1">
    <property type="nucleotide sequence ID" value="NZ_CP137555.1"/>
</dbReference>
<dbReference type="PROSITE" id="PS00648">
    <property type="entry name" value="RIBONUCLEASE_P"/>
    <property type="match status" value="1"/>
</dbReference>
<evidence type="ECO:0000256" key="6">
    <source>
        <dbReference type="ARBA" id="ARBA00022884"/>
    </source>
</evidence>
<dbReference type="PANTHER" id="PTHR33992:SF1">
    <property type="entry name" value="RIBONUCLEASE P PROTEIN COMPONENT"/>
    <property type="match status" value="1"/>
</dbReference>
<evidence type="ECO:0000256" key="4">
    <source>
        <dbReference type="ARBA" id="ARBA00022759"/>
    </source>
</evidence>
<dbReference type="NCBIfam" id="TIGR00188">
    <property type="entry name" value="rnpA"/>
    <property type="match status" value="1"/>
</dbReference>
<protein>
    <recommendedName>
        <fullName evidence="7 8">Ribonuclease P protein component</fullName>
        <shortName evidence="7">RNase P protein</shortName>
        <shortName evidence="7">RNaseP protein</shortName>
        <ecNumber evidence="7 8">3.1.26.5</ecNumber>
    </recommendedName>
    <alternativeName>
        <fullName evidence="7">Protein C5</fullName>
    </alternativeName>
</protein>
<feature type="compositionally biased region" description="Basic residues" evidence="9">
    <location>
        <begin position="136"/>
        <end position="146"/>
    </location>
</feature>
<feature type="compositionally biased region" description="Polar residues" evidence="9">
    <location>
        <begin position="151"/>
        <end position="171"/>
    </location>
</feature>
<feature type="region of interest" description="Disordered" evidence="9">
    <location>
        <begin position="121"/>
        <end position="171"/>
    </location>
</feature>
<comment type="catalytic activity">
    <reaction evidence="7">
        <text>Endonucleolytic cleavage of RNA, removing 5'-extranucleotides from tRNA precursor.</text>
        <dbReference type="EC" id="3.1.26.5"/>
    </reaction>
</comment>
<dbReference type="InterPro" id="IPR020539">
    <property type="entry name" value="RNase_P_CS"/>
</dbReference>
<feature type="compositionally biased region" description="Low complexity" evidence="9">
    <location>
        <begin position="122"/>
        <end position="134"/>
    </location>
</feature>
<keyword evidence="2 7" id="KW-0819">tRNA processing</keyword>
<dbReference type="GO" id="GO:0030677">
    <property type="term" value="C:ribonuclease P complex"/>
    <property type="evidence" value="ECO:0007669"/>
    <property type="project" value="TreeGrafter"/>
</dbReference>
<dbReference type="GO" id="GO:0004526">
    <property type="term" value="F:ribonuclease P activity"/>
    <property type="evidence" value="ECO:0007669"/>
    <property type="project" value="UniProtKB-UniRule"/>
</dbReference>
<keyword evidence="5 7" id="KW-0378">Hydrolase</keyword>
<comment type="function">
    <text evidence="1 7">RNaseP catalyzes the removal of the 5'-leader sequence from pre-tRNA to produce the mature 5'-terminus. It can also cleave other RNA substrates such as 4.5S RNA. The protein component plays an auxiliary but essential role in vivo by binding to the 5'-leader sequence and broadening the substrate specificity of the ribozyme.</text>
</comment>
<comment type="similarity">
    <text evidence="7">Belongs to the RnpA family.</text>
</comment>
<dbReference type="GO" id="GO:0001682">
    <property type="term" value="P:tRNA 5'-leader removal"/>
    <property type="evidence" value="ECO:0007669"/>
    <property type="project" value="UniProtKB-UniRule"/>
</dbReference>
<evidence type="ECO:0000256" key="9">
    <source>
        <dbReference type="SAM" id="MobiDB-lite"/>
    </source>
</evidence>
<proteinExistence type="inferred from homology"/>
<dbReference type="Proteomes" id="UP001302477">
    <property type="component" value="Chromosome"/>
</dbReference>
<dbReference type="InterPro" id="IPR014721">
    <property type="entry name" value="Ribsml_uS5_D2-typ_fold_subgr"/>
</dbReference>